<feature type="compositionally biased region" description="Pro residues" evidence="1">
    <location>
        <begin position="607"/>
        <end position="627"/>
    </location>
</feature>
<feature type="compositionally biased region" description="Low complexity" evidence="1">
    <location>
        <begin position="77"/>
        <end position="90"/>
    </location>
</feature>
<evidence type="ECO:0000313" key="2">
    <source>
        <dbReference type="EMBL" id="RSH81250.1"/>
    </source>
</evidence>
<organism evidence="2 3">
    <name type="scientific">Apiotrichum porosum</name>
    <dbReference type="NCBI Taxonomy" id="105984"/>
    <lineage>
        <taxon>Eukaryota</taxon>
        <taxon>Fungi</taxon>
        <taxon>Dikarya</taxon>
        <taxon>Basidiomycota</taxon>
        <taxon>Agaricomycotina</taxon>
        <taxon>Tremellomycetes</taxon>
        <taxon>Trichosporonales</taxon>
        <taxon>Trichosporonaceae</taxon>
        <taxon>Apiotrichum</taxon>
    </lineage>
</organism>
<feature type="compositionally biased region" description="Low complexity" evidence="1">
    <location>
        <begin position="769"/>
        <end position="784"/>
    </location>
</feature>
<accession>A0A427XQZ5</accession>
<name>A0A427XQZ5_9TREE</name>
<proteinExistence type="predicted"/>
<feature type="region of interest" description="Disordered" evidence="1">
    <location>
        <begin position="1"/>
        <end position="173"/>
    </location>
</feature>
<feature type="compositionally biased region" description="Pro residues" evidence="1">
    <location>
        <begin position="529"/>
        <end position="539"/>
    </location>
</feature>
<feature type="compositionally biased region" description="Low complexity" evidence="1">
    <location>
        <begin position="445"/>
        <end position="464"/>
    </location>
</feature>
<dbReference type="Proteomes" id="UP000279236">
    <property type="component" value="Unassembled WGS sequence"/>
</dbReference>
<gene>
    <name evidence="2" type="ORF">EHS24_008687</name>
</gene>
<feature type="compositionally biased region" description="Basic and acidic residues" evidence="1">
    <location>
        <begin position="680"/>
        <end position="689"/>
    </location>
</feature>
<evidence type="ECO:0000256" key="1">
    <source>
        <dbReference type="SAM" id="MobiDB-lite"/>
    </source>
</evidence>
<dbReference type="RefSeq" id="XP_028475969.1">
    <property type="nucleotide sequence ID" value="XM_028623995.1"/>
</dbReference>
<feature type="compositionally biased region" description="Low complexity" evidence="1">
    <location>
        <begin position="514"/>
        <end position="528"/>
    </location>
</feature>
<feature type="region of interest" description="Disordered" evidence="1">
    <location>
        <begin position="436"/>
        <end position="544"/>
    </location>
</feature>
<dbReference type="EMBL" id="RSCE01000007">
    <property type="protein sequence ID" value="RSH81250.1"/>
    <property type="molecule type" value="Genomic_DNA"/>
</dbReference>
<feature type="compositionally biased region" description="Low complexity" evidence="1">
    <location>
        <begin position="115"/>
        <end position="152"/>
    </location>
</feature>
<dbReference type="OrthoDB" id="2555515at2759"/>
<dbReference type="STRING" id="105984.A0A427XQZ5"/>
<feature type="region of interest" description="Disordered" evidence="1">
    <location>
        <begin position="605"/>
        <end position="635"/>
    </location>
</feature>
<dbReference type="GeneID" id="39593230"/>
<keyword evidence="3" id="KW-1185">Reference proteome</keyword>
<evidence type="ECO:0008006" key="4">
    <source>
        <dbReference type="Google" id="ProtNLM"/>
    </source>
</evidence>
<protein>
    <recommendedName>
        <fullName evidence="4">Something about silencing protein 4 domain-containing protein</fullName>
    </recommendedName>
</protein>
<evidence type="ECO:0000313" key="3">
    <source>
        <dbReference type="Proteomes" id="UP000279236"/>
    </source>
</evidence>
<feature type="region of interest" description="Disordered" evidence="1">
    <location>
        <begin position="667"/>
        <end position="705"/>
    </location>
</feature>
<reference evidence="2 3" key="1">
    <citation type="submission" date="2018-11" db="EMBL/GenBank/DDBJ databases">
        <title>Genome sequence of Apiotrichum porosum DSM 27194.</title>
        <authorList>
            <person name="Aliyu H."/>
            <person name="Gorte O."/>
            <person name="Ochsenreither K."/>
        </authorList>
    </citation>
    <scope>NUCLEOTIDE SEQUENCE [LARGE SCALE GENOMIC DNA]</scope>
    <source>
        <strain evidence="2 3">DSM 27194</strain>
    </source>
</reference>
<feature type="region of interest" description="Disordered" evidence="1">
    <location>
        <begin position="265"/>
        <end position="285"/>
    </location>
</feature>
<feature type="compositionally biased region" description="Low complexity" evidence="1">
    <location>
        <begin position="1"/>
        <end position="13"/>
    </location>
</feature>
<feature type="region of interest" description="Disordered" evidence="1">
    <location>
        <begin position="741"/>
        <end position="791"/>
    </location>
</feature>
<feature type="compositionally biased region" description="Polar residues" evidence="1">
    <location>
        <begin position="91"/>
        <end position="101"/>
    </location>
</feature>
<dbReference type="AlphaFoldDB" id="A0A427XQZ5"/>
<comment type="caution">
    <text evidence="2">The sequence shown here is derived from an EMBL/GenBank/DDBJ whole genome shotgun (WGS) entry which is preliminary data.</text>
</comment>
<sequence length="804" mass="84710">MSVRASPRAVARAGTDVAGPSADASSGGRGTHAQATDDAESSSAGGNATLARRRSARGIPSTFVVGAASPRPTLNHGPSAAAASLGPSSPVVNTSGTTPATITHPVPLPSSMAVPGPSALSISIPSPTTSSPLTLTPSTSAAPSPALTAGPPRETRGKGKATPRTSAGGGGERRVLPARIRRVGGAEGIRELEEMVVDWLERWGDVDTNPPDNLGLVLTTLPLSLVTPVPYLVDAPTNLKTSAQAQAELKMDLEVKLEPKLEGTPAPVPIAGPSSRPQPAAVPPTRIETPSWVMVRPGEDDQMEAREEMRAPGHSPSKRLRRGVIGAELVEDMSDNYYEQLHRKFEAFERRQRIREREKLQFERYKMRARIELLRNLPGPQWASVVQAILARADNGRWARGRRKLELEGGADWLRRWLIREGQEVLGRYDQLLPNESKKHQPVGQSQNQSQNQSRAPSPSASSLSPPPQREDTYHPKRTRMSLPNPEPTASREPASRRQSLRVLLPKRKRPRESTTVSTTSESTLSSPDPIPISPPPQPKATLKAAVVAPPKPLPKANAAAPRALPTSILKFDPKLGKLIRVPSNPTPGPQAAAPATPVAPVVPISQPAPAPSAPAALPPAAPTPSPKRPRYVAPSTPSGVPCLIEAAQKRESAILEALAAKAKVDAAAPRAPGSRRPRIAREKTRESSRLSSATPFGMPIPPPVENKTEFSLSDEEEFWPIIAAREAHATALRLAMQGAPGGVASSATNSRTAPMANGSASGSGSGSGTVAAVKGVKGAKGSAQAIPEDEAMDVEGVEEAVVL</sequence>